<feature type="domain" description="RecX first three-helical" evidence="8">
    <location>
        <begin position="66"/>
        <end position="105"/>
    </location>
</feature>
<name>A0A1X9M6E5_9BACI</name>
<dbReference type="Gene3D" id="1.10.10.10">
    <property type="entry name" value="Winged helix-like DNA-binding domain superfamily/Winged helix DNA-binding domain"/>
    <property type="match status" value="4"/>
</dbReference>
<sequence length="267" mass="31905">MAIISKIQIQVKNKQRYNVFLDTGKGEEYALSVDEDLIIKHGLRKGMDLDEDALIELIDEDEKKKAYYLAINYLSYRMRSIEEIRTYLQKKEKEEHHIEEVILKLIKDHLLNDLEFANSYIRSKQATLMKGPIKLKQELLQKGVEETIIEQALEQYLIEDQVDIIVKWLEKQKKRSVKTSNRAFLEKLSNQLQLKGFARETIVEALKEVDLSNEEDEEWKAICFQGEKVKRKYQEKYKGWEYKQRIKQFLYRKGFSVELIERYIDDE</sequence>
<dbReference type="PANTHER" id="PTHR33602:SF1">
    <property type="entry name" value="REGULATORY PROTEIN RECX FAMILY PROTEIN"/>
    <property type="match status" value="1"/>
</dbReference>
<evidence type="ECO:0000256" key="2">
    <source>
        <dbReference type="ARBA" id="ARBA00009695"/>
    </source>
</evidence>
<dbReference type="InterPro" id="IPR053924">
    <property type="entry name" value="RecX_HTH_2nd"/>
</dbReference>
<comment type="function">
    <text evidence="5">Modulates RecA activity.</text>
</comment>
<dbReference type="GO" id="GO:0005737">
    <property type="term" value="C:cytoplasm"/>
    <property type="evidence" value="ECO:0007669"/>
    <property type="project" value="UniProtKB-SubCell"/>
</dbReference>
<evidence type="ECO:0000313" key="9">
    <source>
        <dbReference type="EMBL" id="ARK29015.1"/>
    </source>
</evidence>
<dbReference type="Pfam" id="PF21982">
    <property type="entry name" value="RecX_HTH1"/>
    <property type="match status" value="1"/>
</dbReference>
<dbReference type="InterPro" id="IPR053926">
    <property type="entry name" value="RecX_HTH_1st"/>
</dbReference>
<evidence type="ECO:0000256" key="1">
    <source>
        <dbReference type="ARBA" id="ARBA00004496"/>
    </source>
</evidence>
<keyword evidence="10" id="KW-1185">Reference proteome</keyword>
<comment type="subcellular location">
    <subcellularLocation>
        <location evidence="1 5">Cytoplasm</location>
    </subcellularLocation>
</comment>
<dbReference type="STRING" id="199441.BkAM31D_03575"/>
<keyword evidence="4 5" id="KW-0963">Cytoplasm</keyword>
<dbReference type="GO" id="GO:0006282">
    <property type="term" value="P:regulation of DNA repair"/>
    <property type="evidence" value="ECO:0007669"/>
    <property type="project" value="UniProtKB-UniRule"/>
</dbReference>
<gene>
    <name evidence="5 9" type="primary">recX</name>
    <name evidence="9" type="ORF">BkAM31D_03575</name>
</gene>
<evidence type="ECO:0000256" key="3">
    <source>
        <dbReference type="ARBA" id="ARBA00018111"/>
    </source>
</evidence>
<evidence type="ECO:0000313" key="10">
    <source>
        <dbReference type="Proteomes" id="UP000193006"/>
    </source>
</evidence>
<feature type="domain" description="RecX third three-helical" evidence="7">
    <location>
        <begin position="216"/>
        <end position="264"/>
    </location>
</feature>
<evidence type="ECO:0000256" key="4">
    <source>
        <dbReference type="ARBA" id="ARBA00022490"/>
    </source>
</evidence>
<dbReference type="Pfam" id="PF21981">
    <property type="entry name" value="RecX_HTH3"/>
    <property type="match status" value="1"/>
</dbReference>
<reference evidence="9 10" key="1">
    <citation type="submission" date="2017-04" db="EMBL/GenBank/DDBJ databases">
        <title>Bacillus krulwichiae AM31D Genome sequencing and assembly.</title>
        <authorList>
            <person name="Krulwich T.A."/>
            <person name="Anastor L."/>
            <person name="Ehrlich R."/>
            <person name="Ehrlich G.D."/>
            <person name="Janto B."/>
        </authorList>
    </citation>
    <scope>NUCLEOTIDE SEQUENCE [LARGE SCALE GENOMIC DNA]</scope>
    <source>
        <strain evidence="9 10">AM31D</strain>
    </source>
</reference>
<dbReference type="RefSeq" id="WP_066157693.1">
    <property type="nucleotide sequence ID" value="NZ_CP020814.1"/>
</dbReference>
<dbReference type="HAMAP" id="MF_01114">
    <property type="entry name" value="RecX"/>
    <property type="match status" value="1"/>
</dbReference>
<comment type="similarity">
    <text evidence="2 5">Belongs to the RecX family.</text>
</comment>
<evidence type="ECO:0000259" key="6">
    <source>
        <dbReference type="Pfam" id="PF02631"/>
    </source>
</evidence>
<dbReference type="InterPro" id="IPR036388">
    <property type="entry name" value="WH-like_DNA-bd_sf"/>
</dbReference>
<dbReference type="Pfam" id="PF02631">
    <property type="entry name" value="RecX_HTH2"/>
    <property type="match status" value="1"/>
</dbReference>
<dbReference type="PANTHER" id="PTHR33602">
    <property type="entry name" value="REGULATORY PROTEIN RECX FAMILY PROTEIN"/>
    <property type="match status" value="1"/>
</dbReference>
<feature type="domain" description="RecX second three-helical" evidence="6">
    <location>
        <begin position="112"/>
        <end position="153"/>
    </location>
</feature>
<dbReference type="AlphaFoldDB" id="A0A1X9M6E5"/>
<protein>
    <recommendedName>
        <fullName evidence="3 5">Regulatory protein RecX</fullName>
    </recommendedName>
</protein>
<organism evidence="9 10">
    <name type="scientific">Halalkalibacter krulwichiae</name>
    <dbReference type="NCBI Taxonomy" id="199441"/>
    <lineage>
        <taxon>Bacteria</taxon>
        <taxon>Bacillati</taxon>
        <taxon>Bacillota</taxon>
        <taxon>Bacilli</taxon>
        <taxon>Bacillales</taxon>
        <taxon>Bacillaceae</taxon>
        <taxon>Halalkalibacter</taxon>
    </lineage>
</organism>
<evidence type="ECO:0000259" key="8">
    <source>
        <dbReference type="Pfam" id="PF21982"/>
    </source>
</evidence>
<dbReference type="KEGG" id="bkw:BkAM31D_03575"/>
<dbReference type="InterPro" id="IPR053925">
    <property type="entry name" value="RecX_HTH_3rd"/>
</dbReference>
<dbReference type="Proteomes" id="UP000193006">
    <property type="component" value="Chromosome"/>
</dbReference>
<proteinExistence type="inferred from homology"/>
<evidence type="ECO:0000256" key="5">
    <source>
        <dbReference type="HAMAP-Rule" id="MF_01114"/>
    </source>
</evidence>
<dbReference type="NCBIfam" id="NF010733">
    <property type="entry name" value="PRK14135.1"/>
    <property type="match status" value="1"/>
</dbReference>
<evidence type="ECO:0000259" key="7">
    <source>
        <dbReference type="Pfam" id="PF21981"/>
    </source>
</evidence>
<dbReference type="InterPro" id="IPR003783">
    <property type="entry name" value="Regulatory_RecX"/>
</dbReference>
<dbReference type="EMBL" id="CP020814">
    <property type="protein sequence ID" value="ARK29015.1"/>
    <property type="molecule type" value="Genomic_DNA"/>
</dbReference>
<accession>A0A1X9M6E5</accession>